<keyword evidence="3" id="KW-1185">Reference proteome</keyword>
<evidence type="ECO:0000313" key="2">
    <source>
        <dbReference type="EMBL" id="GHF17414.1"/>
    </source>
</evidence>
<comment type="caution">
    <text evidence="2">The sequence shown here is derived from an EMBL/GenBank/DDBJ whole genome shotgun (WGS) entry which is preliminary data.</text>
</comment>
<dbReference type="InterPro" id="IPR050861">
    <property type="entry name" value="Dihydroxyacetone_Kinase"/>
</dbReference>
<keyword evidence="2" id="KW-0808">Transferase</keyword>
<dbReference type="EMBL" id="BNAU01000007">
    <property type="protein sequence ID" value="GHF17414.1"/>
    <property type="molecule type" value="Genomic_DNA"/>
</dbReference>
<dbReference type="PANTHER" id="PTHR28629">
    <property type="entry name" value="TRIOKINASE/FMN CYCLASE"/>
    <property type="match status" value="1"/>
</dbReference>
<dbReference type="Pfam" id="PF02733">
    <property type="entry name" value="Dak1"/>
    <property type="match status" value="1"/>
</dbReference>
<dbReference type="Proteomes" id="UP000605897">
    <property type="component" value="Unassembled WGS sequence"/>
</dbReference>
<evidence type="ECO:0000259" key="1">
    <source>
        <dbReference type="PROSITE" id="PS51481"/>
    </source>
</evidence>
<dbReference type="Gene3D" id="3.40.50.10440">
    <property type="entry name" value="Dihydroxyacetone kinase, domain 1"/>
    <property type="match status" value="1"/>
</dbReference>
<dbReference type="SUPFAM" id="SSF82549">
    <property type="entry name" value="DAK1/DegV-like"/>
    <property type="match status" value="1"/>
</dbReference>
<dbReference type="Gene3D" id="3.30.1180.20">
    <property type="entry name" value="Dihydroxyacetone kinase, domain 2"/>
    <property type="match status" value="1"/>
</dbReference>
<gene>
    <name evidence="2" type="ORF">GCM10017786_59210</name>
</gene>
<proteinExistence type="predicted"/>
<feature type="domain" description="DhaK" evidence="1">
    <location>
        <begin position="7"/>
        <end position="327"/>
    </location>
</feature>
<dbReference type="GO" id="GO:0016301">
    <property type="term" value="F:kinase activity"/>
    <property type="evidence" value="ECO:0007669"/>
    <property type="project" value="UniProtKB-KW"/>
</dbReference>
<dbReference type="InterPro" id="IPR004006">
    <property type="entry name" value="DhaK_dom"/>
</dbReference>
<sequence length="333" mass="35090">MRKFINKPDAVARETLDGFLAVHGRDFEAIPGTLAVRRRGRAGKVAIVSGGGSGHEPVWLEYLGPGFADAVCQGDVFAAPDPHSIVTTAKSVDSGHGILFLYGNYSGDRLNFDLAADLLREDGHQVETVRVADDVAAAGPDRIADRRGIAGGFFPAKIAGAAAEAGRPLESVRALTQQAADCTRSIGVASGAGIVPGTGRPTFELPDGKMEIGMGMHGEVGVRRADLMTADDTVDAMLDLVLADRPVPAGHPVCLLVNGLGATTRAELFIVARRTVESLAERGVTIHDTQVGEFATSQEMHGFSLSVFAMPPELRQYYDAPARTSFFHGVNGS</sequence>
<accession>A0ABQ3JBV7</accession>
<evidence type="ECO:0000313" key="3">
    <source>
        <dbReference type="Proteomes" id="UP000605897"/>
    </source>
</evidence>
<dbReference type="RefSeq" id="WP_191247870.1">
    <property type="nucleotide sequence ID" value="NZ_BNAU01000007.1"/>
</dbReference>
<keyword evidence="2" id="KW-0418">Kinase</keyword>
<protein>
    <submittedName>
        <fullName evidence="2">Dihydroxyacetone kinase subunit DhaK</fullName>
    </submittedName>
</protein>
<dbReference type="PROSITE" id="PS51481">
    <property type="entry name" value="DHAK"/>
    <property type="match status" value="1"/>
</dbReference>
<name>A0ABQ3JBV7_9PSEU</name>
<reference evidence="3" key="1">
    <citation type="journal article" date="2019" name="Int. J. Syst. Evol. Microbiol.">
        <title>The Global Catalogue of Microorganisms (GCM) 10K type strain sequencing project: providing services to taxonomists for standard genome sequencing and annotation.</title>
        <authorList>
            <consortium name="The Broad Institute Genomics Platform"/>
            <consortium name="The Broad Institute Genome Sequencing Center for Infectious Disease"/>
            <person name="Wu L."/>
            <person name="Ma J."/>
        </authorList>
    </citation>
    <scope>NUCLEOTIDE SEQUENCE [LARGE SCALE GENOMIC DNA]</scope>
    <source>
        <strain evidence="3">CGMCC 4.7677</strain>
    </source>
</reference>
<organism evidence="2 3">
    <name type="scientific">Amycolatopsis deserti</name>
    <dbReference type="NCBI Taxonomy" id="185696"/>
    <lineage>
        <taxon>Bacteria</taxon>
        <taxon>Bacillati</taxon>
        <taxon>Actinomycetota</taxon>
        <taxon>Actinomycetes</taxon>
        <taxon>Pseudonocardiales</taxon>
        <taxon>Pseudonocardiaceae</taxon>
        <taxon>Amycolatopsis</taxon>
    </lineage>
</organism>
<dbReference type="PANTHER" id="PTHR28629:SF4">
    <property type="entry name" value="TRIOKINASE_FMN CYCLASE"/>
    <property type="match status" value="1"/>
</dbReference>